<dbReference type="EMBL" id="JABCIY010000219">
    <property type="protein sequence ID" value="KAF7187967.1"/>
    <property type="molecule type" value="Genomic_DNA"/>
</dbReference>
<organism evidence="2 3">
    <name type="scientific">Pseudocercospora fuligena</name>
    <dbReference type="NCBI Taxonomy" id="685502"/>
    <lineage>
        <taxon>Eukaryota</taxon>
        <taxon>Fungi</taxon>
        <taxon>Dikarya</taxon>
        <taxon>Ascomycota</taxon>
        <taxon>Pezizomycotina</taxon>
        <taxon>Dothideomycetes</taxon>
        <taxon>Dothideomycetidae</taxon>
        <taxon>Mycosphaerellales</taxon>
        <taxon>Mycosphaerellaceae</taxon>
        <taxon>Pseudocercospora</taxon>
    </lineage>
</organism>
<dbReference type="OrthoDB" id="9977941at2759"/>
<sequence>MMLIKLATWTGILSFSPGVLSAPSAIHHSVPSGHVRNDAVKLLYQYPKGIWIENIAVRETGDLLLTILSLPHLDQLNPFEPNPKPHTLFSFPDAGSVAGIAEIDYDTFAMAVGNFSLKSGPVNGSWSIWKSSFAEKKYPPNFAKMTDLPEAIFPNGMCGLPGTPTPHAILNGDIRTGKVWRINTTTGAHEVIIDNNLTAVVTDPVFGESGVNGIHVTNESLYFVNTGQQILARMPIKPDGTPIRPPEIIARINAPFEFDDFAIQGDVGYFVTGSGNSIASIRLDGHSRAKIIAGQLNSTEIAEPTSAAFGRTRHDKHILYVVTAGGLAAPVNGNITIGAQVLAIDMKKLGLM</sequence>
<dbReference type="PANTHER" id="PTHR42060">
    <property type="entry name" value="NHL REPEAT-CONTAINING PROTEIN-RELATED"/>
    <property type="match status" value="1"/>
</dbReference>
<dbReference type="AlphaFoldDB" id="A0A8H6RCB3"/>
<comment type="caution">
    <text evidence="2">The sequence shown here is derived from an EMBL/GenBank/DDBJ whole genome shotgun (WGS) entry which is preliminary data.</text>
</comment>
<protein>
    <submittedName>
        <fullName evidence="2">Putative hetero-Diels-Alderase</fullName>
    </submittedName>
</protein>
<gene>
    <name evidence="2" type="ORF">HII31_10867</name>
</gene>
<feature type="chain" id="PRO_5034601543" evidence="1">
    <location>
        <begin position="22"/>
        <end position="352"/>
    </location>
</feature>
<accession>A0A8H6RCB3</accession>
<dbReference type="PANTHER" id="PTHR42060:SF1">
    <property type="entry name" value="NHL REPEAT-CONTAINING PROTEIN"/>
    <property type="match status" value="1"/>
</dbReference>
<evidence type="ECO:0000256" key="1">
    <source>
        <dbReference type="SAM" id="SignalP"/>
    </source>
</evidence>
<keyword evidence="3" id="KW-1185">Reference proteome</keyword>
<dbReference type="Proteomes" id="UP000660729">
    <property type="component" value="Unassembled WGS sequence"/>
</dbReference>
<evidence type="ECO:0000313" key="2">
    <source>
        <dbReference type="EMBL" id="KAF7187967.1"/>
    </source>
</evidence>
<proteinExistence type="predicted"/>
<feature type="signal peptide" evidence="1">
    <location>
        <begin position="1"/>
        <end position="21"/>
    </location>
</feature>
<dbReference type="Gene3D" id="2.120.10.30">
    <property type="entry name" value="TolB, C-terminal domain"/>
    <property type="match status" value="1"/>
</dbReference>
<reference evidence="2" key="1">
    <citation type="submission" date="2020-04" db="EMBL/GenBank/DDBJ databases">
        <title>Draft genome resource of the tomato pathogen Pseudocercospora fuligena.</title>
        <authorList>
            <person name="Zaccaron A."/>
        </authorList>
    </citation>
    <scope>NUCLEOTIDE SEQUENCE</scope>
    <source>
        <strain evidence="2">PF001</strain>
    </source>
</reference>
<dbReference type="InterPro" id="IPR011042">
    <property type="entry name" value="6-blade_b-propeller_TolB-like"/>
</dbReference>
<keyword evidence="1" id="KW-0732">Signal</keyword>
<evidence type="ECO:0000313" key="3">
    <source>
        <dbReference type="Proteomes" id="UP000660729"/>
    </source>
</evidence>
<dbReference type="InterPro" id="IPR052998">
    <property type="entry name" value="Hetero-Diels-Alderase-like"/>
</dbReference>
<name>A0A8H6RCB3_9PEZI</name>
<dbReference type="SUPFAM" id="SSF63829">
    <property type="entry name" value="Calcium-dependent phosphotriesterase"/>
    <property type="match status" value="1"/>
</dbReference>